<keyword evidence="4 7" id="KW-0812">Transmembrane</keyword>
<feature type="domain" description="MacB-like periplasmic core" evidence="9">
    <location>
        <begin position="24"/>
        <end position="242"/>
    </location>
</feature>
<evidence type="ECO:0000256" key="7">
    <source>
        <dbReference type="SAM" id="Phobius"/>
    </source>
</evidence>
<evidence type="ECO:0000256" key="2">
    <source>
        <dbReference type="ARBA" id="ARBA00005236"/>
    </source>
</evidence>
<feature type="transmembrane region" description="Helical" evidence="7">
    <location>
        <begin position="21"/>
        <end position="44"/>
    </location>
</feature>
<keyword evidence="6 7" id="KW-0472">Membrane</keyword>
<evidence type="ECO:0000313" key="10">
    <source>
        <dbReference type="EMBL" id="TDO28740.1"/>
    </source>
</evidence>
<evidence type="ECO:0000256" key="3">
    <source>
        <dbReference type="ARBA" id="ARBA00022475"/>
    </source>
</evidence>
<comment type="subcellular location">
    <subcellularLocation>
        <location evidence="1">Cell membrane</location>
        <topology evidence="1">Multi-pass membrane protein</topology>
    </subcellularLocation>
</comment>
<feature type="transmembrane region" description="Helical" evidence="7">
    <location>
        <begin position="371"/>
        <end position="388"/>
    </location>
</feature>
<comment type="caution">
    <text evidence="10">The sequence shown here is derived from an EMBL/GenBank/DDBJ whole genome shotgun (WGS) entry which is preliminary data.</text>
</comment>
<dbReference type="GO" id="GO:0098797">
    <property type="term" value="C:plasma membrane protein complex"/>
    <property type="evidence" value="ECO:0007669"/>
    <property type="project" value="TreeGrafter"/>
</dbReference>
<dbReference type="GO" id="GO:0044874">
    <property type="term" value="P:lipoprotein localization to outer membrane"/>
    <property type="evidence" value="ECO:0007669"/>
    <property type="project" value="TreeGrafter"/>
</dbReference>
<dbReference type="Proteomes" id="UP000295741">
    <property type="component" value="Unassembled WGS sequence"/>
</dbReference>
<dbReference type="PANTHER" id="PTHR30489">
    <property type="entry name" value="LIPOPROTEIN-RELEASING SYSTEM TRANSMEMBRANE PROTEIN LOLE"/>
    <property type="match status" value="1"/>
</dbReference>
<evidence type="ECO:0000256" key="4">
    <source>
        <dbReference type="ARBA" id="ARBA00022692"/>
    </source>
</evidence>
<feature type="transmembrane region" description="Helical" evidence="7">
    <location>
        <begin position="316"/>
        <end position="345"/>
    </location>
</feature>
<dbReference type="InterPro" id="IPR025857">
    <property type="entry name" value="MacB_PCD"/>
</dbReference>
<keyword evidence="3" id="KW-1003">Cell membrane</keyword>
<dbReference type="InterPro" id="IPR003838">
    <property type="entry name" value="ABC3_permease_C"/>
</dbReference>
<dbReference type="EMBL" id="SNWP01000010">
    <property type="protein sequence ID" value="TDO28740.1"/>
    <property type="molecule type" value="Genomic_DNA"/>
</dbReference>
<sequence length="401" mass="44668">MNFLFAWRYFRSKKSTNAINIIAWISVTAITVGCAALIIILSVFNGFEELVKGLYTDFYTDIRIAPAKGKVLKLDAVQLQKIRSVNGISVVSLVAEEKALLVNGPYQTIVLVKGVDEQYTATNKISEHIKRGKFLLGDAETPQIVLGYGIENAIGADVEHSLYPLTLYTPNRKAKFNSLDGLSVNNITASGTFQVQQEFDNKYAFTNLAFFRYMLNMEADEYSAVEIKVKQDENRVKEALQQLLGNNYLVQTRYEQNKSLYAVMKMEKWIIYAILSLILVVAAFNMIGALTMLVLEKQKDIAVLQAMGASKKRIQSIFLSEGLLLAGVGAVLGMILATIFCWIQIRFEPIKLAGDTFIVKAYPVKLMPADYLLVLATVTAIGFIAAWIPSRKASKQELALK</sequence>
<organism evidence="10 11">
    <name type="scientific">Sediminibacterium goheungense</name>
    <dbReference type="NCBI Taxonomy" id="1086393"/>
    <lineage>
        <taxon>Bacteria</taxon>
        <taxon>Pseudomonadati</taxon>
        <taxon>Bacteroidota</taxon>
        <taxon>Chitinophagia</taxon>
        <taxon>Chitinophagales</taxon>
        <taxon>Chitinophagaceae</taxon>
        <taxon>Sediminibacterium</taxon>
    </lineage>
</organism>
<gene>
    <name evidence="10" type="ORF">BC659_0820</name>
</gene>
<keyword evidence="10" id="KW-0449">Lipoprotein</keyword>
<proteinExistence type="inferred from homology"/>
<evidence type="ECO:0000256" key="6">
    <source>
        <dbReference type="ARBA" id="ARBA00023136"/>
    </source>
</evidence>
<protein>
    <submittedName>
        <fullName evidence="10">Lipoprotein-releasing system permease protein</fullName>
    </submittedName>
</protein>
<dbReference type="Pfam" id="PF02687">
    <property type="entry name" value="FtsX"/>
    <property type="match status" value="1"/>
</dbReference>
<dbReference type="AlphaFoldDB" id="A0A4R6J0L9"/>
<feature type="transmembrane region" description="Helical" evidence="7">
    <location>
        <begin position="269"/>
        <end position="295"/>
    </location>
</feature>
<evidence type="ECO:0000256" key="5">
    <source>
        <dbReference type="ARBA" id="ARBA00022989"/>
    </source>
</evidence>
<evidence type="ECO:0000256" key="1">
    <source>
        <dbReference type="ARBA" id="ARBA00004651"/>
    </source>
</evidence>
<dbReference type="RefSeq" id="WP_133473368.1">
    <property type="nucleotide sequence ID" value="NZ_SNWP01000010.1"/>
</dbReference>
<dbReference type="Pfam" id="PF12704">
    <property type="entry name" value="MacB_PCD"/>
    <property type="match status" value="1"/>
</dbReference>
<name>A0A4R6J0L9_9BACT</name>
<keyword evidence="5 7" id="KW-1133">Transmembrane helix</keyword>
<dbReference type="InterPro" id="IPR051447">
    <property type="entry name" value="Lipoprotein-release_system"/>
</dbReference>
<dbReference type="PANTHER" id="PTHR30489:SF0">
    <property type="entry name" value="LIPOPROTEIN-RELEASING SYSTEM TRANSMEMBRANE PROTEIN LOLE"/>
    <property type="match status" value="1"/>
</dbReference>
<feature type="domain" description="ABC3 transporter permease C-terminal" evidence="8">
    <location>
        <begin position="273"/>
        <end position="397"/>
    </location>
</feature>
<accession>A0A4R6J0L9</accession>
<evidence type="ECO:0000259" key="8">
    <source>
        <dbReference type="Pfam" id="PF02687"/>
    </source>
</evidence>
<evidence type="ECO:0000259" key="9">
    <source>
        <dbReference type="Pfam" id="PF12704"/>
    </source>
</evidence>
<keyword evidence="11" id="KW-1185">Reference proteome</keyword>
<comment type="similarity">
    <text evidence="2">Belongs to the ABC-4 integral membrane protein family. LolC/E subfamily.</text>
</comment>
<dbReference type="OrthoDB" id="1522724at2"/>
<reference evidence="10 11" key="1">
    <citation type="submission" date="2019-03" db="EMBL/GenBank/DDBJ databases">
        <title>Genomic Encyclopedia of Archaeal and Bacterial Type Strains, Phase II (KMG-II): from individual species to whole genera.</title>
        <authorList>
            <person name="Goeker M."/>
        </authorList>
    </citation>
    <scope>NUCLEOTIDE SEQUENCE [LARGE SCALE GENOMIC DNA]</scope>
    <source>
        <strain evidence="10 11">DSM 28323</strain>
    </source>
</reference>
<evidence type="ECO:0000313" key="11">
    <source>
        <dbReference type="Proteomes" id="UP000295741"/>
    </source>
</evidence>